<evidence type="ECO:0000313" key="3">
    <source>
        <dbReference type="Proteomes" id="UP001501353"/>
    </source>
</evidence>
<dbReference type="EMBL" id="BAAAZE010000016">
    <property type="protein sequence ID" value="GAA4034055.1"/>
    <property type="molecule type" value="Genomic_DNA"/>
</dbReference>
<evidence type="ECO:0000313" key="2">
    <source>
        <dbReference type="EMBL" id="GAA4034055.1"/>
    </source>
</evidence>
<sequence>MNKHAKSFSWAARFLLPGARQDAAQLYAFARFADDLADEEELGAWDHRMQQLQELEDSALNPETGSGLGQQAGAMLLAKGVSADVIRYFMASLREDANPRSIRTTEELLQFAYGVAGTVGQMMCPILGVFAKGPPYAVALGVAMQLTNIARDVVEDAARGRCYIPAQWGVSAETLRAPQNPAQVAQSFAAIRKLLLMADDFYRYSLQGLRTIPAGNRRAIRIATSLYRGIGQKILDNGAERYWLGRTSLGRLEKMTLIVACYLGMSDLSGATTRDVMSSDLQHLKLIPGFPGSD</sequence>
<keyword evidence="3" id="KW-1185">Reference proteome</keyword>
<dbReference type="Proteomes" id="UP001501353">
    <property type="component" value="Unassembled WGS sequence"/>
</dbReference>
<organism evidence="2 3">
    <name type="scientific">Actimicrobium antarcticum</name>
    <dbReference type="NCBI Taxonomy" id="1051899"/>
    <lineage>
        <taxon>Bacteria</taxon>
        <taxon>Pseudomonadati</taxon>
        <taxon>Pseudomonadota</taxon>
        <taxon>Betaproteobacteria</taxon>
        <taxon>Burkholderiales</taxon>
        <taxon>Oxalobacteraceae</taxon>
        <taxon>Actimicrobium</taxon>
    </lineage>
</organism>
<name>A0ABP7U0D1_9BURK</name>
<comment type="caution">
    <text evidence="2">The sequence shown here is derived from an EMBL/GenBank/DDBJ whole genome shotgun (WGS) entry which is preliminary data.</text>
</comment>
<gene>
    <name evidence="2" type="ORF">GCM10022212_36640</name>
</gene>
<dbReference type="Gene3D" id="1.10.600.10">
    <property type="entry name" value="Farnesyl Diphosphate Synthase"/>
    <property type="match status" value="1"/>
</dbReference>
<dbReference type="SUPFAM" id="SSF48576">
    <property type="entry name" value="Terpenoid synthases"/>
    <property type="match status" value="1"/>
</dbReference>
<dbReference type="PROSITE" id="PS01045">
    <property type="entry name" value="SQUALEN_PHYTOEN_SYN_2"/>
    <property type="match status" value="1"/>
</dbReference>
<dbReference type="CDD" id="cd00683">
    <property type="entry name" value="Trans_IPPS_HH"/>
    <property type="match status" value="1"/>
</dbReference>
<proteinExistence type="predicted"/>
<accession>A0ABP7U0D1</accession>
<dbReference type="InterPro" id="IPR008949">
    <property type="entry name" value="Isoprenoid_synthase_dom_sf"/>
</dbReference>
<evidence type="ECO:0000256" key="1">
    <source>
        <dbReference type="ARBA" id="ARBA00022679"/>
    </source>
</evidence>
<dbReference type="InterPro" id="IPR002060">
    <property type="entry name" value="Squ/phyt_synthse"/>
</dbReference>
<dbReference type="PANTHER" id="PTHR31480">
    <property type="entry name" value="BIFUNCTIONAL LYCOPENE CYCLASE/PHYTOENE SYNTHASE"/>
    <property type="match status" value="1"/>
</dbReference>
<dbReference type="InterPro" id="IPR033904">
    <property type="entry name" value="Trans_IPPS_HH"/>
</dbReference>
<reference evidence="3" key="1">
    <citation type="journal article" date="2019" name="Int. J. Syst. Evol. Microbiol.">
        <title>The Global Catalogue of Microorganisms (GCM) 10K type strain sequencing project: providing services to taxonomists for standard genome sequencing and annotation.</title>
        <authorList>
            <consortium name="The Broad Institute Genomics Platform"/>
            <consortium name="The Broad Institute Genome Sequencing Center for Infectious Disease"/>
            <person name="Wu L."/>
            <person name="Ma J."/>
        </authorList>
    </citation>
    <scope>NUCLEOTIDE SEQUENCE [LARGE SCALE GENOMIC DNA]</scope>
    <source>
        <strain evidence="3">JCM 16673</strain>
    </source>
</reference>
<protein>
    <recommendedName>
        <fullName evidence="4">Phytoene synthase</fullName>
    </recommendedName>
</protein>
<evidence type="ECO:0008006" key="4">
    <source>
        <dbReference type="Google" id="ProtNLM"/>
    </source>
</evidence>
<dbReference type="InterPro" id="IPR019845">
    <property type="entry name" value="Squalene/phytoene_synthase_CS"/>
</dbReference>
<dbReference type="Pfam" id="PF00494">
    <property type="entry name" value="SQS_PSY"/>
    <property type="match status" value="1"/>
</dbReference>
<keyword evidence="1" id="KW-0808">Transferase</keyword>